<dbReference type="Gramene" id="evm.model.02.1869">
    <property type="protein sequence ID" value="cds.evm.model.02.1869"/>
    <property type="gene ID" value="evm.TU.02.1869"/>
</dbReference>
<evidence type="ECO:0000313" key="3">
    <source>
        <dbReference type="Proteomes" id="UP000596661"/>
    </source>
</evidence>
<evidence type="ECO:0000313" key="2">
    <source>
        <dbReference type="EnsemblPlants" id="cds.evm.model.02.1869"/>
    </source>
</evidence>
<protein>
    <recommendedName>
        <fullName evidence="4">Reverse transcriptase domain-containing protein</fullName>
    </recommendedName>
</protein>
<dbReference type="PANTHER" id="PTHR19446">
    <property type="entry name" value="REVERSE TRANSCRIPTASES"/>
    <property type="match status" value="1"/>
</dbReference>
<dbReference type="EnsemblPlants" id="evm.model.02.1869">
    <property type="protein sequence ID" value="cds.evm.model.02.1869"/>
    <property type="gene ID" value="evm.TU.02.1869"/>
</dbReference>
<evidence type="ECO:0000256" key="1">
    <source>
        <dbReference type="SAM" id="MobiDB-lite"/>
    </source>
</evidence>
<dbReference type="AlphaFoldDB" id="A0A803NVE1"/>
<feature type="region of interest" description="Disordered" evidence="1">
    <location>
        <begin position="379"/>
        <end position="418"/>
    </location>
</feature>
<feature type="compositionally biased region" description="Polar residues" evidence="1">
    <location>
        <begin position="379"/>
        <end position="390"/>
    </location>
</feature>
<accession>A0A803NVE1</accession>
<proteinExistence type="predicted"/>
<keyword evidence="3" id="KW-1185">Reference proteome</keyword>
<dbReference type="Proteomes" id="UP000596661">
    <property type="component" value="Chromosome 2"/>
</dbReference>
<sequence>MITDNIIIAQEVAHSIKLRTRGRKGWMAVKLDMAKAFDRVEWAFIAAILNKFLFPQRLINLILACLSTATFQFNFNGQVAGNVVPTRGIRAATPLPYLFPRYAPRLVFPYPGRKREIALLWVTKSLDALLLFPTCSLRMIVSSFVMHPSSLAISSRKFLRYFLQIPIRSSFEKYTGLPKDIEDQEANVPPPHDKVRAHLKITEEQDPSTTAILWSRSWQISGGVSMTIIYLKFTGKVGKSRKSKKDGGLGFRSLIHFNQALLAKQAWRIFKQPNSLVAKILEARYYPNSSFLSSALGHFLFCPGEYLLGRVAASKGLISKIGNGRVLPLTELTDPGIRINIPLLIQLLLRNKARKDQAQDKTHAILTLARNFLDDYNLPSSGQSPRTSPSRLPHPTPWTPPAQGCLKLNVDASTTKER</sequence>
<name>A0A803NVE1_CANSA</name>
<reference evidence="2" key="2">
    <citation type="submission" date="2021-03" db="UniProtKB">
        <authorList>
            <consortium name="EnsemblPlants"/>
        </authorList>
    </citation>
    <scope>IDENTIFICATION</scope>
</reference>
<evidence type="ECO:0008006" key="4">
    <source>
        <dbReference type="Google" id="ProtNLM"/>
    </source>
</evidence>
<reference evidence="2" key="1">
    <citation type="submission" date="2018-11" db="EMBL/GenBank/DDBJ databases">
        <authorList>
            <person name="Grassa J C."/>
        </authorList>
    </citation>
    <scope>NUCLEOTIDE SEQUENCE [LARGE SCALE GENOMIC DNA]</scope>
</reference>
<organism evidence="2 3">
    <name type="scientific">Cannabis sativa</name>
    <name type="common">Hemp</name>
    <name type="synonym">Marijuana</name>
    <dbReference type="NCBI Taxonomy" id="3483"/>
    <lineage>
        <taxon>Eukaryota</taxon>
        <taxon>Viridiplantae</taxon>
        <taxon>Streptophyta</taxon>
        <taxon>Embryophyta</taxon>
        <taxon>Tracheophyta</taxon>
        <taxon>Spermatophyta</taxon>
        <taxon>Magnoliopsida</taxon>
        <taxon>eudicotyledons</taxon>
        <taxon>Gunneridae</taxon>
        <taxon>Pentapetalae</taxon>
        <taxon>rosids</taxon>
        <taxon>fabids</taxon>
        <taxon>Rosales</taxon>
        <taxon>Cannabaceae</taxon>
        <taxon>Cannabis</taxon>
    </lineage>
</organism>
<dbReference type="EMBL" id="UZAU01000225">
    <property type="status" value="NOT_ANNOTATED_CDS"/>
    <property type="molecule type" value="Genomic_DNA"/>
</dbReference>